<dbReference type="InterPro" id="IPR000210">
    <property type="entry name" value="BTB/POZ_dom"/>
</dbReference>
<name>A0A7C8MM22_9PLEO</name>
<evidence type="ECO:0000313" key="4">
    <source>
        <dbReference type="Proteomes" id="UP000481861"/>
    </source>
</evidence>
<dbReference type="EMBL" id="JAADJZ010000009">
    <property type="protein sequence ID" value="KAF2872504.1"/>
    <property type="molecule type" value="Genomic_DNA"/>
</dbReference>
<gene>
    <name evidence="3" type="ORF">BDV95DRAFT_606111</name>
</gene>
<dbReference type="Gene3D" id="3.30.710.10">
    <property type="entry name" value="Potassium Channel Kv1.1, Chain A"/>
    <property type="match status" value="1"/>
</dbReference>
<organism evidence="3 4">
    <name type="scientific">Massariosphaeria phaeospora</name>
    <dbReference type="NCBI Taxonomy" id="100035"/>
    <lineage>
        <taxon>Eukaryota</taxon>
        <taxon>Fungi</taxon>
        <taxon>Dikarya</taxon>
        <taxon>Ascomycota</taxon>
        <taxon>Pezizomycotina</taxon>
        <taxon>Dothideomycetes</taxon>
        <taxon>Pleosporomycetidae</taxon>
        <taxon>Pleosporales</taxon>
        <taxon>Pleosporales incertae sedis</taxon>
        <taxon>Massariosphaeria</taxon>
    </lineage>
</organism>
<dbReference type="CDD" id="cd18186">
    <property type="entry name" value="BTB_POZ_ZBTB_KLHL-like"/>
    <property type="match status" value="1"/>
</dbReference>
<keyword evidence="4" id="KW-1185">Reference proteome</keyword>
<dbReference type="Proteomes" id="UP000481861">
    <property type="component" value="Unassembled WGS sequence"/>
</dbReference>
<dbReference type="Pfam" id="PF00651">
    <property type="entry name" value="BTB"/>
    <property type="match status" value="1"/>
</dbReference>
<dbReference type="InterPro" id="IPR011333">
    <property type="entry name" value="SKP1/BTB/POZ_sf"/>
</dbReference>
<accession>A0A7C8MM22</accession>
<evidence type="ECO:0000259" key="2">
    <source>
        <dbReference type="PROSITE" id="PS50097"/>
    </source>
</evidence>
<dbReference type="PANTHER" id="PTHR47843">
    <property type="entry name" value="BTB DOMAIN-CONTAINING PROTEIN-RELATED"/>
    <property type="match status" value="1"/>
</dbReference>
<feature type="domain" description="BTB" evidence="2">
    <location>
        <begin position="81"/>
        <end position="142"/>
    </location>
</feature>
<feature type="compositionally biased region" description="Polar residues" evidence="1">
    <location>
        <begin position="36"/>
        <end position="46"/>
    </location>
</feature>
<protein>
    <recommendedName>
        <fullName evidence="2">BTB domain-containing protein</fullName>
    </recommendedName>
</protein>
<dbReference type="PROSITE" id="PS50097">
    <property type="entry name" value="BTB"/>
    <property type="match status" value="1"/>
</dbReference>
<sequence length="317" mass="36708">MGRTSTRRSCKDEPISEANDAAAGLLQPGLKRPRNSIPSDPLSSLDNEIPRTSEESIPSTASKNLIQITQLRPRSSARSVKLATVLVGSPEERFVVQEEFLTIYSAFFRAALTGKFKEGEDKTVRLRDECPKTFEFFVHWLYYQRFPDRLRVEDRDLVDSWNRSTEGFPISWHLSKLYIFGDKYDTPGLCRDALDALFECQYPHTPNRFLPNRDIARYVFDHLRNTDPLCRLFVDAKFYSDCNAKYYHEQEEEDGSTWPQALVFKVMRRYAELNVDSGMGLVRIAFVPDLCDYHGHLNDAERQTCKIQRAQKKSLAW</sequence>
<evidence type="ECO:0000313" key="3">
    <source>
        <dbReference type="EMBL" id="KAF2872504.1"/>
    </source>
</evidence>
<evidence type="ECO:0000256" key="1">
    <source>
        <dbReference type="SAM" id="MobiDB-lite"/>
    </source>
</evidence>
<dbReference type="PANTHER" id="PTHR47843:SF2">
    <property type="entry name" value="BTB DOMAIN-CONTAINING PROTEIN"/>
    <property type="match status" value="1"/>
</dbReference>
<dbReference type="OrthoDB" id="194443at2759"/>
<dbReference type="SUPFAM" id="SSF54695">
    <property type="entry name" value="POZ domain"/>
    <property type="match status" value="1"/>
</dbReference>
<reference evidence="3 4" key="1">
    <citation type="submission" date="2020-01" db="EMBL/GenBank/DDBJ databases">
        <authorList>
            <consortium name="DOE Joint Genome Institute"/>
            <person name="Haridas S."/>
            <person name="Albert R."/>
            <person name="Binder M."/>
            <person name="Bloem J."/>
            <person name="Labutti K."/>
            <person name="Salamov A."/>
            <person name="Andreopoulos B."/>
            <person name="Baker S.E."/>
            <person name="Barry K."/>
            <person name="Bills G."/>
            <person name="Bluhm B.H."/>
            <person name="Cannon C."/>
            <person name="Castanera R."/>
            <person name="Culley D.E."/>
            <person name="Daum C."/>
            <person name="Ezra D."/>
            <person name="Gonzalez J.B."/>
            <person name="Henrissat B."/>
            <person name="Kuo A."/>
            <person name="Liang C."/>
            <person name="Lipzen A."/>
            <person name="Lutzoni F."/>
            <person name="Magnuson J."/>
            <person name="Mondo S."/>
            <person name="Nolan M."/>
            <person name="Ohm R."/>
            <person name="Pangilinan J."/>
            <person name="Park H.-J.H."/>
            <person name="Ramirez L."/>
            <person name="Alfaro M."/>
            <person name="Sun H."/>
            <person name="Tritt A."/>
            <person name="Yoshinaga Y."/>
            <person name="Zwiers L.-H.L."/>
            <person name="Turgeon B.G."/>
            <person name="Goodwin S.B."/>
            <person name="Spatafora J.W."/>
            <person name="Crous P.W."/>
            <person name="Grigoriev I.V."/>
        </authorList>
    </citation>
    <scope>NUCLEOTIDE SEQUENCE [LARGE SCALE GENOMIC DNA]</scope>
    <source>
        <strain evidence="3 4">CBS 611.86</strain>
    </source>
</reference>
<proteinExistence type="predicted"/>
<comment type="caution">
    <text evidence="3">The sequence shown here is derived from an EMBL/GenBank/DDBJ whole genome shotgun (WGS) entry which is preliminary data.</text>
</comment>
<feature type="region of interest" description="Disordered" evidence="1">
    <location>
        <begin position="1"/>
        <end position="60"/>
    </location>
</feature>
<dbReference type="AlphaFoldDB" id="A0A7C8MM22"/>